<dbReference type="InterPro" id="IPR000600">
    <property type="entry name" value="ROK"/>
</dbReference>
<accession>A0A0D8J1Y1</accession>
<reference evidence="4" key="1">
    <citation type="submission" date="2015-02" db="EMBL/GenBank/DDBJ databases">
        <title>A novel member of the family Ruminococcaceae isolated from human feces.</title>
        <authorList>
            <person name="Shkoporov A.N."/>
            <person name="Chaplin A.V."/>
            <person name="Motuzova O.V."/>
            <person name="Kafarskaia L.I."/>
            <person name="Khokhlova E.V."/>
            <person name="Efimov B.A."/>
        </authorList>
    </citation>
    <scope>NUCLEOTIDE SEQUENCE [LARGE SCALE GENOMIC DNA]</scope>
    <source>
        <strain evidence="4">585-1</strain>
    </source>
</reference>
<evidence type="ECO:0000256" key="3">
    <source>
        <dbReference type="ARBA" id="ARBA00022629"/>
    </source>
</evidence>
<dbReference type="AlphaFoldDB" id="A0A0D8J1Y1"/>
<dbReference type="EMBL" id="JXXK01000006">
    <property type="protein sequence ID" value="KJF40561.1"/>
    <property type="molecule type" value="Genomic_DNA"/>
</dbReference>
<protein>
    <submittedName>
        <fullName evidence="4">Transcriptional regulator</fullName>
    </submittedName>
</protein>
<dbReference type="InterPro" id="IPR043129">
    <property type="entry name" value="ATPase_NBD"/>
</dbReference>
<keyword evidence="5" id="KW-1185">Reference proteome</keyword>
<dbReference type="CDD" id="cd23763">
    <property type="entry name" value="ASKHA_ATPase_ROK"/>
    <property type="match status" value="1"/>
</dbReference>
<dbReference type="GeneID" id="42856192"/>
<dbReference type="Pfam" id="PF00480">
    <property type="entry name" value="ROK"/>
    <property type="match status" value="1"/>
</dbReference>
<evidence type="ECO:0000256" key="1">
    <source>
        <dbReference type="ARBA" id="ARBA00002486"/>
    </source>
</evidence>
<dbReference type="InterPro" id="IPR036388">
    <property type="entry name" value="WH-like_DNA-bd_sf"/>
</dbReference>
<evidence type="ECO:0000313" key="5">
    <source>
        <dbReference type="Proteomes" id="UP000032483"/>
    </source>
</evidence>
<dbReference type="InterPro" id="IPR036390">
    <property type="entry name" value="WH_DNA-bd_sf"/>
</dbReference>
<keyword evidence="3" id="KW-0119">Carbohydrate metabolism</keyword>
<comment type="caution">
    <text evidence="4">The sequence shown here is derived from an EMBL/GenBank/DDBJ whole genome shotgun (WGS) entry which is preliminary data.</text>
</comment>
<gene>
    <name evidence="4" type="ORF">TQ39_06110</name>
</gene>
<dbReference type="Pfam" id="PF13412">
    <property type="entry name" value="HTH_24"/>
    <property type="match status" value="1"/>
</dbReference>
<evidence type="ECO:0000256" key="2">
    <source>
        <dbReference type="ARBA" id="ARBA00006479"/>
    </source>
</evidence>
<dbReference type="RefSeq" id="WP_050004961.1">
    <property type="nucleotide sequence ID" value="NZ_CAUEXJ010000013.1"/>
</dbReference>
<dbReference type="PANTHER" id="PTHR18964">
    <property type="entry name" value="ROK (REPRESSOR, ORF, KINASE) FAMILY"/>
    <property type="match status" value="1"/>
</dbReference>
<dbReference type="Gene3D" id="1.10.10.10">
    <property type="entry name" value="Winged helix-like DNA-binding domain superfamily/Winged helix DNA-binding domain"/>
    <property type="match status" value="1"/>
</dbReference>
<dbReference type="Proteomes" id="UP000032483">
    <property type="component" value="Unassembled WGS sequence"/>
</dbReference>
<dbReference type="SUPFAM" id="SSF46785">
    <property type="entry name" value="Winged helix' DNA-binding domain"/>
    <property type="match status" value="1"/>
</dbReference>
<organism evidence="4 5">
    <name type="scientific">Ruthenibacterium lactatiformans</name>
    <dbReference type="NCBI Taxonomy" id="1550024"/>
    <lineage>
        <taxon>Bacteria</taxon>
        <taxon>Bacillati</taxon>
        <taxon>Bacillota</taxon>
        <taxon>Clostridia</taxon>
        <taxon>Eubacteriales</taxon>
        <taxon>Oscillospiraceae</taxon>
        <taxon>Ruthenibacterium</taxon>
    </lineage>
</organism>
<dbReference type="PANTHER" id="PTHR18964:SF149">
    <property type="entry name" value="BIFUNCTIONAL UDP-N-ACETYLGLUCOSAMINE 2-EPIMERASE_N-ACETYLMANNOSAMINE KINASE"/>
    <property type="match status" value="1"/>
</dbReference>
<keyword evidence="3" id="KW-0859">Xylose metabolism</keyword>
<dbReference type="SUPFAM" id="SSF53067">
    <property type="entry name" value="Actin-like ATPase domain"/>
    <property type="match status" value="1"/>
</dbReference>
<evidence type="ECO:0000313" key="4">
    <source>
        <dbReference type="EMBL" id="KJF40561.1"/>
    </source>
</evidence>
<comment type="similarity">
    <text evidence="2">Belongs to the ROK (NagC/XylR) family.</text>
</comment>
<dbReference type="Gene3D" id="3.30.420.40">
    <property type="match status" value="2"/>
</dbReference>
<sequence>MENSHASPGLLKQANSSALHRALREKGAATRAQLAAATGVSVTTVRALLEEMLRDGEVERTGLGASSGGRRAAQYSLRRDKYYGAAVCITDGQAHGLLVDVHGEIVRAVPLKAGADGLRTPVLAFLDGLFAQRDIRSIGLGLPGVVREGCFWHADKEGGLHSVAVEPALSRRYGVPVVLENDVNAAAIGFARCYETEFPGEDPAETNMAYLHFDRGCVSAGFVAGGRVIRGCGHFAGELGLVPTADGRLLDECLNDPQDGREYTARVLEAAVWVCGILNPRYIALGGPALRRECIGPVNDGLSALLPGPMCPELLYTADIWGDYQIGMAWLTAEKIFHMVQIIKK</sequence>
<name>A0A0D8J1Y1_9FIRM</name>
<dbReference type="GO" id="GO:0042732">
    <property type="term" value="P:D-xylose metabolic process"/>
    <property type="evidence" value="ECO:0007669"/>
    <property type="project" value="UniProtKB-KW"/>
</dbReference>
<proteinExistence type="inferred from homology"/>
<comment type="function">
    <text evidence="1">Transcriptional repressor of xylose-utilizing enzymes.</text>
</comment>